<keyword evidence="5" id="KW-0408">Iron</keyword>
<evidence type="ECO:0000256" key="1">
    <source>
        <dbReference type="ARBA" id="ARBA00012506"/>
    </source>
</evidence>
<evidence type="ECO:0000256" key="3">
    <source>
        <dbReference type="ARBA" id="ARBA00022741"/>
    </source>
</evidence>
<dbReference type="InterPro" id="IPR006674">
    <property type="entry name" value="HD_domain"/>
</dbReference>
<dbReference type="InterPro" id="IPR051094">
    <property type="entry name" value="Diverse_Catalytic_Enzymes"/>
</dbReference>
<dbReference type="SMART" id="SM00471">
    <property type="entry name" value="HDc"/>
    <property type="match status" value="1"/>
</dbReference>
<dbReference type="EC" id="3.6.1.41" evidence="1"/>
<dbReference type="CDD" id="cd00077">
    <property type="entry name" value="HDc"/>
    <property type="match status" value="1"/>
</dbReference>
<name>A0ABT1EEY0_9FIRM</name>
<keyword evidence="2" id="KW-0479">Metal-binding</keyword>
<sequence length="197" mass="22283">MNRELNDLSAEIKKELTKKRFLHTVRVTVTAQALAMSYGMETETAGIAGILHDCAKCIPDDEKLSLCKQYGLGISPSEAAYPDLLHSKLGAFLAAKKYGITDEDVLAAITYHTTGRPEMTFLEKIIFVADYIEPGRPDLPKITEIRELAFHNLDKCVYLIMENTLNYLEAEKQTIDKMTIAARDYYREQVEKQESID</sequence>
<dbReference type="Gene3D" id="1.10.3210.10">
    <property type="entry name" value="Hypothetical protein af1432"/>
    <property type="match status" value="1"/>
</dbReference>
<dbReference type="PANTHER" id="PTHR35795:SF1">
    <property type="entry name" value="BIS(5'-NUCLEOSYL)-TETRAPHOSPHATASE, SYMMETRICAL"/>
    <property type="match status" value="1"/>
</dbReference>
<proteinExistence type="predicted"/>
<dbReference type="RefSeq" id="WP_262068142.1">
    <property type="nucleotide sequence ID" value="NZ_JAMXOC010000002.1"/>
</dbReference>
<organism evidence="8 9">
    <name type="scientific">Ohessyouella blattaphilus</name>
    <dbReference type="NCBI Taxonomy" id="2949333"/>
    <lineage>
        <taxon>Bacteria</taxon>
        <taxon>Bacillati</taxon>
        <taxon>Bacillota</taxon>
        <taxon>Clostridia</taxon>
        <taxon>Lachnospirales</taxon>
        <taxon>Lachnospiraceae</taxon>
        <taxon>Ohessyouella</taxon>
    </lineage>
</organism>
<dbReference type="EMBL" id="JAMZFV010000002">
    <property type="protein sequence ID" value="MCP1109240.1"/>
    <property type="molecule type" value="Genomic_DNA"/>
</dbReference>
<evidence type="ECO:0000256" key="2">
    <source>
        <dbReference type="ARBA" id="ARBA00022723"/>
    </source>
</evidence>
<dbReference type="InterPro" id="IPR005249">
    <property type="entry name" value="YqeK"/>
</dbReference>
<comment type="caution">
    <text evidence="8">The sequence shown here is derived from an EMBL/GenBank/DDBJ whole genome shotgun (WGS) entry which is preliminary data.</text>
</comment>
<evidence type="ECO:0000313" key="8">
    <source>
        <dbReference type="EMBL" id="MCP1109240.1"/>
    </source>
</evidence>
<evidence type="ECO:0000256" key="5">
    <source>
        <dbReference type="ARBA" id="ARBA00023004"/>
    </source>
</evidence>
<keyword evidence="9" id="KW-1185">Reference proteome</keyword>
<dbReference type="Pfam" id="PF01966">
    <property type="entry name" value="HD"/>
    <property type="match status" value="1"/>
</dbReference>
<dbReference type="Proteomes" id="UP001523565">
    <property type="component" value="Unassembled WGS sequence"/>
</dbReference>
<dbReference type="PANTHER" id="PTHR35795">
    <property type="entry name" value="SLR1885 PROTEIN"/>
    <property type="match status" value="1"/>
</dbReference>
<evidence type="ECO:0000259" key="7">
    <source>
        <dbReference type="PROSITE" id="PS51831"/>
    </source>
</evidence>
<keyword evidence="3" id="KW-0547">Nucleotide-binding</keyword>
<reference evidence="8 9" key="1">
    <citation type="journal article" date="2022" name="Genome Biol. Evol.">
        <title>Host diet, physiology and behaviors set the stage for Lachnospiraceae cladogenesis.</title>
        <authorList>
            <person name="Vera-Ponce De Leon A."/>
            <person name="Schneider M."/>
            <person name="Jahnes B.C."/>
            <person name="Sadowski V."/>
            <person name="Camuy-Velez L.A."/>
            <person name="Duan J."/>
            <person name="Sabree Z.L."/>
        </authorList>
    </citation>
    <scope>NUCLEOTIDE SEQUENCE [LARGE SCALE GENOMIC DNA]</scope>
    <source>
        <strain evidence="8 9">PAL227</strain>
    </source>
</reference>
<dbReference type="InterPro" id="IPR003607">
    <property type="entry name" value="HD/PDEase_dom"/>
</dbReference>
<evidence type="ECO:0000256" key="4">
    <source>
        <dbReference type="ARBA" id="ARBA00022801"/>
    </source>
</evidence>
<evidence type="ECO:0000256" key="6">
    <source>
        <dbReference type="ARBA" id="ARBA00049417"/>
    </source>
</evidence>
<comment type="catalytic activity">
    <reaction evidence="6">
        <text>P(1),P(4)-bis(5'-adenosyl) tetraphosphate + H2O = 2 ADP + 2 H(+)</text>
        <dbReference type="Rhea" id="RHEA:24252"/>
        <dbReference type="ChEBI" id="CHEBI:15377"/>
        <dbReference type="ChEBI" id="CHEBI:15378"/>
        <dbReference type="ChEBI" id="CHEBI:58141"/>
        <dbReference type="ChEBI" id="CHEBI:456216"/>
        <dbReference type="EC" id="3.6.1.41"/>
    </reaction>
</comment>
<feature type="domain" description="HD" evidence="7">
    <location>
        <begin position="20"/>
        <end position="135"/>
    </location>
</feature>
<gene>
    <name evidence="8" type="primary">yqeK</name>
    <name evidence="8" type="ORF">NK118_03135</name>
</gene>
<dbReference type="SUPFAM" id="SSF109604">
    <property type="entry name" value="HD-domain/PDEase-like"/>
    <property type="match status" value="1"/>
</dbReference>
<protein>
    <recommendedName>
        <fullName evidence="1">bis(5'-nucleosyl)-tetraphosphatase (symmetrical)</fullName>
        <ecNumber evidence="1">3.6.1.41</ecNumber>
    </recommendedName>
</protein>
<keyword evidence="4 8" id="KW-0378">Hydrolase</keyword>
<accession>A0ABT1EEY0</accession>
<dbReference type="GO" id="GO:0008803">
    <property type="term" value="F:bis(5'-nucleosyl)-tetraphosphatase (symmetrical) activity"/>
    <property type="evidence" value="ECO:0007669"/>
    <property type="project" value="UniProtKB-EC"/>
</dbReference>
<dbReference type="PROSITE" id="PS51831">
    <property type="entry name" value="HD"/>
    <property type="match status" value="1"/>
</dbReference>
<evidence type="ECO:0000313" key="9">
    <source>
        <dbReference type="Proteomes" id="UP001523565"/>
    </source>
</evidence>
<dbReference type="NCBIfam" id="TIGR00488">
    <property type="entry name" value="bis(5'-nucleosyl)-tetraphosphatase (symmetrical) YqeK"/>
    <property type="match status" value="1"/>
</dbReference>